<evidence type="ECO:0000313" key="1">
    <source>
        <dbReference type="EMBL" id="KAK9221523.1"/>
    </source>
</evidence>
<sequence length="274" mass="30450">MNYIDNLSAYKNAVREQRLALEISAGKEGARDFYLSKVDKSRALRSIEERLKKSASVRPSSSCLPAKMNLCWPGGIPSLLWICWTKETPLLSPKLELPFLLPLSLRSQKWIRDAGGFAGVNPPMPKLAQGVYGKTPLSHISIYHSSLLFWVVAAPQGTLTATLWAIVGSRVSLNGSGKSATIVILWDRVPTFLGDGGLIISVLLVPFGQGHPPWGRDDVMAELPRELPIWSSVYWDGPEVPSFVREDFYPCMGLYEYISYIFGLVSRQAFYNGE</sequence>
<organism evidence="1 2">
    <name type="scientific">Citrus x changshan-huyou</name>
    <dbReference type="NCBI Taxonomy" id="2935761"/>
    <lineage>
        <taxon>Eukaryota</taxon>
        <taxon>Viridiplantae</taxon>
        <taxon>Streptophyta</taxon>
        <taxon>Embryophyta</taxon>
        <taxon>Tracheophyta</taxon>
        <taxon>Spermatophyta</taxon>
        <taxon>Magnoliopsida</taxon>
        <taxon>eudicotyledons</taxon>
        <taxon>Gunneridae</taxon>
        <taxon>Pentapetalae</taxon>
        <taxon>rosids</taxon>
        <taxon>malvids</taxon>
        <taxon>Sapindales</taxon>
        <taxon>Rutaceae</taxon>
        <taxon>Aurantioideae</taxon>
        <taxon>Citrus</taxon>
    </lineage>
</organism>
<accession>A0AAP0MVH9</accession>
<dbReference type="EMBL" id="JBCGBO010000002">
    <property type="protein sequence ID" value="KAK9221523.1"/>
    <property type="molecule type" value="Genomic_DNA"/>
</dbReference>
<gene>
    <name evidence="1" type="ORF">WN944_009950</name>
</gene>
<name>A0AAP0MVH9_9ROSI</name>
<dbReference type="AlphaFoldDB" id="A0AAP0MVH9"/>
<proteinExistence type="predicted"/>
<evidence type="ECO:0000313" key="2">
    <source>
        <dbReference type="Proteomes" id="UP001428341"/>
    </source>
</evidence>
<protein>
    <submittedName>
        <fullName evidence="1">Uncharacterized protein</fullName>
    </submittedName>
</protein>
<dbReference type="Proteomes" id="UP001428341">
    <property type="component" value="Unassembled WGS sequence"/>
</dbReference>
<reference evidence="1 2" key="1">
    <citation type="submission" date="2024-05" db="EMBL/GenBank/DDBJ databases">
        <title>Haplotype-resolved chromosome-level genome assembly of Huyou (Citrus changshanensis).</title>
        <authorList>
            <person name="Miao C."/>
            <person name="Chen W."/>
            <person name="Wu Y."/>
            <person name="Wang L."/>
            <person name="Zhao S."/>
            <person name="Grierson D."/>
            <person name="Xu C."/>
            <person name="Chen K."/>
        </authorList>
    </citation>
    <scope>NUCLEOTIDE SEQUENCE [LARGE SCALE GENOMIC DNA]</scope>
    <source>
        <strain evidence="1">01-14</strain>
        <tissue evidence="1">Leaf</tissue>
    </source>
</reference>
<keyword evidence="2" id="KW-1185">Reference proteome</keyword>
<comment type="caution">
    <text evidence="1">The sequence shown here is derived from an EMBL/GenBank/DDBJ whole genome shotgun (WGS) entry which is preliminary data.</text>
</comment>